<dbReference type="SUPFAM" id="SSF46785">
    <property type="entry name" value="Winged helix' DNA-binding domain"/>
    <property type="match status" value="1"/>
</dbReference>
<keyword evidence="2" id="KW-0238">DNA-binding</keyword>
<evidence type="ECO:0000256" key="1">
    <source>
        <dbReference type="ARBA" id="ARBA00023015"/>
    </source>
</evidence>
<dbReference type="GO" id="GO:0005829">
    <property type="term" value="C:cytosol"/>
    <property type="evidence" value="ECO:0007669"/>
    <property type="project" value="TreeGrafter"/>
</dbReference>
<dbReference type="EMBL" id="JACIDA010000002">
    <property type="protein sequence ID" value="MBB3872609.1"/>
    <property type="molecule type" value="Genomic_DNA"/>
</dbReference>
<dbReference type="InterPro" id="IPR036390">
    <property type="entry name" value="WH_DNA-bd_sf"/>
</dbReference>
<keyword evidence="3" id="KW-0804">Transcription</keyword>
<comment type="caution">
    <text evidence="5">The sequence shown here is derived from an EMBL/GenBank/DDBJ whole genome shotgun (WGS) entry which is preliminary data.</text>
</comment>
<evidence type="ECO:0000313" key="6">
    <source>
        <dbReference type="Proteomes" id="UP000532936"/>
    </source>
</evidence>
<keyword evidence="1" id="KW-0805">Transcription regulation</keyword>
<dbReference type="InterPro" id="IPR050397">
    <property type="entry name" value="Env_Response_Regulators"/>
</dbReference>
<organism evidence="5 6">
    <name type="scientific">Brevundimonas mediterranea</name>
    <dbReference type="NCBI Taxonomy" id="74329"/>
    <lineage>
        <taxon>Bacteria</taxon>
        <taxon>Pseudomonadati</taxon>
        <taxon>Pseudomonadota</taxon>
        <taxon>Alphaproteobacteria</taxon>
        <taxon>Caulobacterales</taxon>
        <taxon>Caulobacteraceae</taxon>
        <taxon>Brevundimonas</taxon>
    </lineage>
</organism>
<evidence type="ECO:0000259" key="4">
    <source>
        <dbReference type="PROSITE" id="PS51063"/>
    </source>
</evidence>
<dbReference type="SUPFAM" id="SSF51206">
    <property type="entry name" value="cAMP-binding domain-like"/>
    <property type="match status" value="1"/>
</dbReference>
<dbReference type="InterPro" id="IPR018490">
    <property type="entry name" value="cNMP-bd_dom_sf"/>
</dbReference>
<dbReference type="RefSeq" id="WP_183196860.1">
    <property type="nucleotide sequence ID" value="NZ_JACIDA010000002.1"/>
</dbReference>
<accession>A0A7W6A3J0</accession>
<dbReference type="PANTHER" id="PTHR24567:SF74">
    <property type="entry name" value="HTH-TYPE TRANSCRIPTIONAL REGULATOR ARCR"/>
    <property type="match status" value="1"/>
</dbReference>
<dbReference type="Proteomes" id="UP000532936">
    <property type="component" value="Unassembled WGS sequence"/>
</dbReference>
<feature type="domain" description="HTH crp-type" evidence="4">
    <location>
        <begin position="139"/>
        <end position="205"/>
    </location>
</feature>
<dbReference type="PROSITE" id="PS51063">
    <property type="entry name" value="HTH_CRP_2"/>
    <property type="match status" value="1"/>
</dbReference>
<dbReference type="Gene3D" id="2.60.120.10">
    <property type="entry name" value="Jelly Rolls"/>
    <property type="match status" value="1"/>
</dbReference>
<dbReference type="GO" id="GO:0003700">
    <property type="term" value="F:DNA-binding transcription factor activity"/>
    <property type="evidence" value="ECO:0007669"/>
    <property type="project" value="TreeGrafter"/>
</dbReference>
<dbReference type="InterPro" id="IPR012318">
    <property type="entry name" value="HTH_CRP"/>
</dbReference>
<dbReference type="AlphaFoldDB" id="A0A7W6A3J0"/>
<dbReference type="Pfam" id="PF00027">
    <property type="entry name" value="cNMP_binding"/>
    <property type="match status" value="1"/>
</dbReference>
<evidence type="ECO:0000256" key="2">
    <source>
        <dbReference type="ARBA" id="ARBA00023125"/>
    </source>
</evidence>
<protein>
    <submittedName>
        <fullName evidence="5">CRP-like cAMP-binding protein</fullName>
    </submittedName>
</protein>
<name>A0A7W6A3J0_9CAUL</name>
<reference evidence="5 6" key="1">
    <citation type="submission" date="2020-08" db="EMBL/GenBank/DDBJ databases">
        <title>Genomic Encyclopedia of Type Strains, Phase IV (KMG-IV): sequencing the most valuable type-strain genomes for metagenomic binning, comparative biology and taxonomic classification.</title>
        <authorList>
            <person name="Goeker M."/>
        </authorList>
    </citation>
    <scope>NUCLEOTIDE SEQUENCE [LARGE SCALE GENOMIC DNA]</scope>
    <source>
        <strain evidence="5 6">DSM 14878</strain>
    </source>
</reference>
<dbReference type="InterPro" id="IPR000595">
    <property type="entry name" value="cNMP-bd_dom"/>
</dbReference>
<evidence type="ECO:0000313" key="5">
    <source>
        <dbReference type="EMBL" id="MBB3872609.1"/>
    </source>
</evidence>
<evidence type="ECO:0000256" key="3">
    <source>
        <dbReference type="ARBA" id="ARBA00023163"/>
    </source>
</evidence>
<dbReference type="InterPro" id="IPR014710">
    <property type="entry name" value="RmlC-like_jellyroll"/>
</dbReference>
<dbReference type="CDD" id="cd00038">
    <property type="entry name" value="CAP_ED"/>
    <property type="match status" value="1"/>
</dbReference>
<dbReference type="InterPro" id="IPR036388">
    <property type="entry name" value="WH-like_DNA-bd_sf"/>
</dbReference>
<dbReference type="Gene3D" id="1.10.10.10">
    <property type="entry name" value="Winged helix-like DNA-binding domain superfamily/Winged helix DNA-binding domain"/>
    <property type="match status" value="1"/>
</dbReference>
<sequence>MDNLWLAALDAADRKRIEPHLSEHQIARGQMLYDAGEAVDQVWFPLKGVVSLMTVLPDDKMVETAAIGREGLVGVTCGPFNARAASRAISQRDGVAVCCSAEVFGEALDESEGLRQALSRFTEGLMAQVQQAAACNAQHRLDERLARWLLTLHDRAEDDRIDLTQADIAGMLGVRRATVSEVGTVLEGKDLIQRGRGWVRVLDRDGLEEASCGCYGLMREVMKDLELPQPQAGSEATRSGSSEA</sequence>
<dbReference type="Pfam" id="PF13545">
    <property type="entry name" value="HTH_Crp_2"/>
    <property type="match status" value="1"/>
</dbReference>
<proteinExistence type="predicted"/>
<dbReference type="GO" id="GO:0003677">
    <property type="term" value="F:DNA binding"/>
    <property type="evidence" value="ECO:0007669"/>
    <property type="project" value="UniProtKB-KW"/>
</dbReference>
<dbReference type="SMART" id="SM00419">
    <property type="entry name" value="HTH_CRP"/>
    <property type="match status" value="1"/>
</dbReference>
<dbReference type="SMART" id="SM00100">
    <property type="entry name" value="cNMP"/>
    <property type="match status" value="1"/>
</dbReference>
<gene>
    <name evidence="5" type="ORF">GGR11_002162</name>
</gene>
<dbReference type="PANTHER" id="PTHR24567">
    <property type="entry name" value="CRP FAMILY TRANSCRIPTIONAL REGULATORY PROTEIN"/>
    <property type="match status" value="1"/>
</dbReference>